<dbReference type="AlphaFoldDB" id="A0A5P8M6J0"/>
<dbReference type="Proteomes" id="UP000326779">
    <property type="component" value="Chromosome"/>
</dbReference>
<sequence>MKKHHGVPAERYQMAKVSDVLKMPAAPNLAKIDPQLVLKRWHNLADDNVFDRTNYNWAALEQTINDVIKNQNALIDWQAAMLEWGAELSANLENIIDEKVLLRLQTYETAAAANTSHTSLQQQILNQRAPVNTDGQYPGLIQDSKGGES</sequence>
<reference evidence="1 2" key="1">
    <citation type="submission" date="2019-10" db="EMBL/GenBank/DDBJ databases">
        <title>The completed genome of Lactobacillus harbinensis M1.</title>
        <authorList>
            <person name="Zheng Y."/>
        </authorList>
    </citation>
    <scope>NUCLEOTIDE SEQUENCE [LARGE SCALE GENOMIC DNA]</scope>
    <source>
        <strain evidence="1 2">M1</strain>
    </source>
</reference>
<gene>
    <name evidence="1" type="ORF">D1010_12180</name>
</gene>
<protein>
    <submittedName>
        <fullName evidence="1">Uncharacterized protein</fullName>
    </submittedName>
</protein>
<organism evidence="1 2">
    <name type="scientific">Schleiferilactobacillus harbinensis</name>
    <dbReference type="NCBI Taxonomy" id="304207"/>
    <lineage>
        <taxon>Bacteria</taxon>
        <taxon>Bacillati</taxon>
        <taxon>Bacillota</taxon>
        <taxon>Bacilli</taxon>
        <taxon>Lactobacillales</taxon>
        <taxon>Lactobacillaceae</taxon>
        <taxon>Schleiferilactobacillus</taxon>
    </lineage>
</organism>
<evidence type="ECO:0000313" key="2">
    <source>
        <dbReference type="Proteomes" id="UP000326779"/>
    </source>
</evidence>
<proteinExistence type="predicted"/>
<dbReference type="EMBL" id="CP045143">
    <property type="protein sequence ID" value="QFR24079.1"/>
    <property type="molecule type" value="Genomic_DNA"/>
</dbReference>
<dbReference type="KEGG" id="lhb:D1010_12180"/>
<name>A0A5P8M6J0_9LACO</name>
<evidence type="ECO:0000313" key="1">
    <source>
        <dbReference type="EMBL" id="QFR24079.1"/>
    </source>
</evidence>
<accession>A0A5P8M6J0</accession>
<dbReference type="RefSeq" id="WP_152261088.1">
    <property type="nucleotide sequence ID" value="NZ_CP045143.1"/>
</dbReference>